<evidence type="ECO:0008006" key="5">
    <source>
        <dbReference type="Google" id="ProtNLM"/>
    </source>
</evidence>
<sequence>MAKENKSRYALLGMLSLMSGSGYDIKKAIEYSVGNFWNESYPQIYPMLKQLEQEGLTSSSVEKQAGRPDRHVYALTEKGWDVLKHWLGEPFEYQHERNELLLKLFFGVLNPATISIEHVRRHRAFQEELLARYELTESEVRSRQEANPNFPYWRITLSYGQHISRALLAWCDETLDVLEQLSAASASGE</sequence>
<dbReference type="Gene3D" id="6.10.140.190">
    <property type="match status" value="1"/>
</dbReference>
<dbReference type="InterPro" id="IPR036390">
    <property type="entry name" value="WH_DNA-bd_sf"/>
</dbReference>
<evidence type="ECO:0000313" key="3">
    <source>
        <dbReference type="EMBL" id="GCE30170.1"/>
    </source>
</evidence>
<dbReference type="InterPro" id="IPR036388">
    <property type="entry name" value="WH-like_DNA-bd_sf"/>
</dbReference>
<dbReference type="PANTHER" id="PTHR43252:SF6">
    <property type="entry name" value="NEGATIVE TRANSCRIPTION REGULATOR PADR"/>
    <property type="match status" value="1"/>
</dbReference>
<gene>
    <name evidence="3" type="ORF">KDA_56540</name>
</gene>
<feature type="domain" description="Transcription regulator PadR C-terminal" evidence="2">
    <location>
        <begin position="97"/>
        <end position="179"/>
    </location>
</feature>
<dbReference type="RefSeq" id="WP_126630324.1">
    <property type="nucleotide sequence ID" value="NZ_BIFT01000002.1"/>
</dbReference>
<dbReference type="AlphaFoldDB" id="A0A402BFW2"/>
<dbReference type="Proteomes" id="UP000287171">
    <property type="component" value="Unassembled WGS sequence"/>
</dbReference>
<dbReference type="Gene3D" id="1.10.10.10">
    <property type="entry name" value="Winged helix-like DNA-binding domain superfamily/Winged helix DNA-binding domain"/>
    <property type="match status" value="1"/>
</dbReference>
<dbReference type="InterPro" id="IPR018309">
    <property type="entry name" value="Tscrpt_reg_PadR_C"/>
</dbReference>
<comment type="caution">
    <text evidence="3">The sequence shown here is derived from an EMBL/GenBank/DDBJ whole genome shotgun (WGS) entry which is preliminary data.</text>
</comment>
<dbReference type="Pfam" id="PF03551">
    <property type="entry name" value="PadR"/>
    <property type="match status" value="1"/>
</dbReference>
<evidence type="ECO:0000313" key="4">
    <source>
        <dbReference type="Proteomes" id="UP000287171"/>
    </source>
</evidence>
<dbReference type="PANTHER" id="PTHR43252">
    <property type="entry name" value="TRANSCRIPTIONAL REGULATOR YQJI"/>
    <property type="match status" value="1"/>
</dbReference>
<dbReference type="Pfam" id="PF10400">
    <property type="entry name" value="Vir_act_alpha_C"/>
    <property type="match status" value="1"/>
</dbReference>
<dbReference type="EMBL" id="BIFT01000002">
    <property type="protein sequence ID" value="GCE30170.1"/>
    <property type="molecule type" value="Genomic_DNA"/>
</dbReference>
<feature type="domain" description="Transcription regulator PadR N-terminal" evidence="1">
    <location>
        <begin position="11"/>
        <end position="84"/>
    </location>
</feature>
<name>A0A402BFW2_9CHLR</name>
<evidence type="ECO:0000259" key="2">
    <source>
        <dbReference type="Pfam" id="PF10400"/>
    </source>
</evidence>
<evidence type="ECO:0000259" key="1">
    <source>
        <dbReference type="Pfam" id="PF03551"/>
    </source>
</evidence>
<dbReference type="InterPro" id="IPR005149">
    <property type="entry name" value="Tscrpt_reg_PadR_N"/>
</dbReference>
<dbReference type="SUPFAM" id="SSF46785">
    <property type="entry name" value="Winged helix' DNA-binding domain"/>
    <property type="match status" value="1"/>
</dbReference>
<dbReference type="OrthoDB" id="9783723at2"/>
<protein>
    <recommendedName>
        <fullName evidence="5">PadR family transcriptional regulator</fullName>
    </recommendedName>
</protein>
<proteinExistence type="predicted"/>
<keyword evidence="4" id="KW-1185">Reference proteome</keyword>
<accession>A0A402BFW2</accession>
<organism evidence="3 4">
    <name type="scientific">Dictyobacter alpinus</name>
    <dbReference type="NCBI Taxonomy" id="2014873"/>
    <lineage>
        <taxon>Bacteria</taxon>
        <taxon>Bacillati</taxon>
        <taxon>Chloroflexota</taxon>
        <taxon>Ktedonobacteria</taxon>
        <taxon>Ktedonobacterales</taxon>
        <taxon>Dictyobacteraceae</taxon>
        <taxon>Dictyobacter</taxon>
    </lineage>
</organism>
<reference evidence="4" key="1">
    <citation type="submission" date="2018-12" db="EMBL/GenBank/DDBJ databases">
        <title>Tengunoibacter tsumagoiensis gen. nov., sp. nov., Dictyobacter kobayashii sp. nov., D. alpinus sp. nov., and D. joshuensis sp. nov. and description of Dictyobacteraceae fam. nov. within the order Ktedonobacterales isolated from Tengu-no-mugimeshi.</title>
        <authorList>
            <person name="Wang C.M."/>
            <person name="Zheng Y."/>
            <person name="Sakai Y."/>
            <person name="Toyoda A."/>
            <person name="Minakuchi Y."/>
            <person name="Abe K."/>
            <person name="Yokota A."/>
            <person name="Yabe S."/>
        </authorList>
    </citation>
    <scope>NUCLEOTIDE SEQUENCE [LARGE SCALE GENOMIC DNA]</scope>
    <source>
        <strain evidence="4">Uno16</strain>
    </source>
</reference>